<dbReference type="EMBL" id="RKHO01000001">
    <property type="protein sequence ID" value="ROR89332.1"/>
    <property type="molecule type" value="Genomic_DNA"/>
</dbReference>
<evidence type="ECO:0000313" key="3">
    <source>
        <dbReference type="Proteomes" id="UP000281738"/>
    </source>
</evidence>
<reference evidence="2 3" key="1">
    <citation type="submission" date="2018-11" db="EMBL/GenBank/DDBJ databases">
        <title>Sequencing the genomes of 1000 actinobacteria strains.</title>
        <authorList>
            <person name="Klenk H.-P."/>
        </authorList>
    </citation>
    <scope>NUCLEOTIDE SEQUENCE [LARGE SCALE GENOMIC DNA]</scope>
    <source>
        <strain evidence="2 3">DSM 12652</strain>
    </source>
</reference>
<organism evidence="2 3">
    <name type="scientific">Nocardioides aurantiacus</name>
    <dbReference type="NCBI Taxonomy" id="86796"/>
    <lineage>
        <taxon>Bacteria</taxon>
        <taxon>Bacillati</taxon>
        <taxon>Actinomycetota</taxon>
        <taxon>Actinomycetes</taxon>
        <taxon>Propionibacteriales</taxon>
        <taxon>Nocardioidaceae</taxon>
        <taxon>Nocardioides</taxon>
    </lineage>
</organism>
<protein>
    <submittedName>
        <fullName evidence="2">Uncharacterized protein</fullName>
    </submittedName>
</protein>
<evidence type="ECO:0000256" key="1">
    <source>
        <dbReference type="SAM" id="MobiDB-lite"/>
    </source>
</evidence>
<proteinExistence type="predicted"/>
<gene>
    <name evidence="2" type="ORF">EDD33_0152</name>
</gene>
<comment type="caution">
    <text evidence="2">The sequence shown here is derived from an EMBL/GenBank/DDBJ whole genome shotgun (WGS) entry which is preliminary data.</text>
</comment>
<dbReference type="Proteomes" id="UP000281738">
    <property type="component" value="Unassembled WGS sequence"/>
</dbReference>
<name>A0A3N2CP94_9ACTN</name>
<dbReference type="RefSeq" id="WP_123388710.1">
    <property type="nucleotide sequence ID" value="NZ_RKHO01000001.1"/>
</dbReference>
<accession>A0A3N2CP94</accession>
<keyword evidence="3" id="KW-1185">Reference proteome</keyword>
<dbReference type="AlphaFoldDB" id="A0A3N2CP94"/>
<feature type="region of interest" description="Disordered" evidence="1">
    <location>
        <begin position="1"/>
        <end position="44"/>
    </location>
</feature>
<evidence type="ECO:0000313" key="2">
    <source>
        <dbReference type="EMBL" id="ROR89332.1"/>
    </source>
</evidence>
<sequence length="62" mass="7070">MSRRSLPANDARTDRKNAKRTARRPAHQDKYAGRRGSPQDRNLNEQLGALARHFNGERADRG</sequence>